<dbReference type="OrthoDB" id="10453919at2759"/>
<feature type="compositionally biased region" description="Acidic residues" evidence="1">
    <location>
        <begin position="48"/>
        <end position="59"/>
    </location>
</feature>
<feature type="compositionally biased region" description="Basic residues" evidence="1">
    <location>
        <begin position="125"/>
        <end position="139"/>
    </location>
</feature>
<gene>
    <name evidence="2" type="ORF">BP5796_10098</name>
</gene>
<feature type="region of interest" description="Disordered" evidence="1">
    <location>
        <begin position="1"/>
        <end position="83"/>
    </location>
</feature>
<evidence type="ECO:0000313" key="3">
    <source>
        <dbReference type="Proteomes" id="UP000256328"/>
    </source>
</evidence>
<keyword evidence="3" id="KW-1185">Reference proteome</keyword>
<evidence type="ECO:0000256" key="1">
    <source>
        <dbReference type="SAM" id="MobiDB-lite"/>
    </source>
</evidence>
<organism evidence="2 3">
    <name type="scientific">Coleophoma crateriformis</name>
    <dbReference type="NCBI Taxonomy" id="565419"/>
    <lineage>
        <taxon>Eukaryota</taxon>
        <taxon>Fungi</taxon>
        <taxon>Dikarya</taxon>
        <taxon>Ascomycota</taxon>
        <taxon>Pezizomycotina</taxon>
        <taxon>Leotiomycetes</taxon>
        <taxon>Helotiales</taxon>
        <taxon>Dermateaceae</taxon>
        <taxon>Coleophoma</taxon>
    </lineage>
</organism>
<name>A0A3D8QU81_9HELO</name>
<accession>A0A3D8QU81</accession>
<proteinExistence type="predicted"/>
<feature type="region of interest" description="Disordered" evidence="1">
    <location>
        <begin position="100"/>
        <end position="147"/>
    </location>
</feature>
<comment type="caution">
    <text evidence="2">The sequence shown here is derived from an EMBL/GenBank/DDBJ whole genome shotgun (WGS) entry which is preliminary data.</text>
</comment>
<dbReference type="Proteomes" id="UP000256328">
    <property type="component" value="Unassembled WGS sequence"/>
</dbReference>
<dbReference type="AlphaFoldDB" id="A0A3D8QU81"/>
<reference evidence="2 3" key="1">
    <citation type="journal article" date="2018" name="IMA Fungus">
        <title>IMA Genome-F 9: Draft genome sequence of Annulohypoxylon stygium, Aspergillus mulundensis, Berkeleyomyces basicola (syn. Thielaviopsis basicola), Ceratocystis smalleyi, two Cercospora beticola strains, Coleophoma cylindrospora, Fusarium fracticaudum, Phialophora cf. hyalina, and Morchella septimelata.</title>
        <authorList>
            <person name="Wingfield B.D."/>
            <person name="Bills G.F."/>
            <person name="Dong Y."/>
            <person name="Huang W."/>
            <person name="Nel W.J."/>
            <person name="Swalarsk-Parry B.S."/>
            <person name="Vaghefi N."/>
            <person name="Wilken P.M."/>
            <person name="An Z."/>
            <person name="de Beer Z.W."/>
            <person name="De Vos L."/>
            <person name="Chen L."/>
            <person name="Duong T.A."/>
            <person name="Gao Y."/>
            <person name="Hammerbacher A."/>
            <person name="Kikkert J.R."/>
            <person name="Li Y."/>
            <person name="Li H."/>
            <person name="Li K."/>
            <person name="Li Q."/>
            <person name="Liu X."/>
            <person name="Ma X."/>
            <person name="Naidoo K."/>
            <person name="Pethybridge S.J."/>
            <person name="Sun J."/>
            <person name="Steenkamp E.T."/>
            <person name="van der Nest M.A."/>
            <person name="van Wyk S."/>
            <person name="Wingfield M.J."/>
            <person name="Xiong C."/>
            <person name="Yue Q."/>
            <person name="Zhang X."/>
        </authorList>
    </citation>
    <scope>NUCLEOTIDE SEQUENCE [LARGE SCALE GENOMIC DNA]</scope>
    <source>
        <strain evidence="2 3">BP5796</strain>
    </source>
</reference>
<sequence length="147" mass="16971">MPVSKNTRLGRRRRGPGNRTPLYYLAAPRRVPRANRLYQRLPSPAVQDSDDDDDDEDISEMSVDLGPPAMGVQGNPSHVEDRTGGWVNYWSAEEYGEVVQRREERTRERRRRERRRSDAGVGGVKARRAWRKWKGKARARGPDGRFV</sequence>
<protein>
    <submittedName>
        <fullName evidence="2">Uncharacterized protein</fullName>
    </submittedName>
</protein>
<dbReference type="EMBL" id="PDLN01000015">
    <property type="protein sequence ID" value="RDW65406.1"/>
    <property type="molecule type" value="Genomic_DNA"/>
</dbReference>
<evidence type="ECO:0000313" key="2">
    <source>
        <dbReference type="EMBL" id="RDW65406.1"/>
    </source>
</evidence>